<proteinExistence type="predicted"/>
<organism evidence="5 6">
    <name type="scientific">Adineta ricciae</name>
    <name type="common">Rotifer</name>
    <dbReference type="NCBI Taxonomy" id="249248"/>
    <lineage>
        <taxon>Eukaryota</taxon>
        <taxon>Metazoa</taxon>
        <taxon>Spiralia</taxon>
        <taxon>Gnathifera</taxon>
        <taxon>Rotifera</taxon>
        <taxon>Eurotatoria</taxon>
        <taxon>Bdelloidea</taxon>
        <taxon>Adinetida</taxon>
        <taxon>Adinetidae</taxon>
        <taxon>Adineta</taxon>
    </lineage>
</organism>
<protein>
    <submittedName>
        <fullName evidence="5">Uncharacterized protein</fullName>
    </submittedName>
</protein>
<evidence type="ECO:0000256" key="1">
    <source>
        <dbReference type="ARBA" id="ARBA00022737"/>
    </source>
</evidence>
<dbReference type="SUPFAM" id="SSF56399">
    <property type="entry name" value="ADP-ribosylation"/>
    <property type="match status" value="1"/>
</dbReference>
<dbReference type="InterPro" id="IPR019734">
    <property type="entry name" value="TPR_rpt"/>
</dbReference>
<dbReference type="Gene3D" id="3.90.176.10">
    <property type="entry name" value="Toxin ADP-ribosyltransferase, Chain A, domain 1"/>
    <property type="match status" value="1"/>
</dbReference>
<dbReference type="PROSITE" id="PS51996">
    <property type="entry name" value="TR_MART"/>
    <property type="match status" value="1"/>
</dbReference>
<sequence length="810" mass="94380">MKRRSAETTSTKSQIKFDDRTQPIRSSALLPTAILNPVDTSIDVSSKSKLSHEAHNCLTNPHFKPSSIPRNDPTPLADIFNNDTDEPHISDEASHSKQSLLRNIHHVKLIWLDANIDKLTRKYRCSLNQFYGTVGQIKTFTRHTDCIDFVRSDIDQTLFLIVSHDFAHLVIPTIHEVSKLDSIYILCTYTPEDVKWIKKYYKVKGTFVDMDSIYDQMKFTIQSTRRGSIDSSEISYDLNHLDASFMYTRLFKEILLTVPFGDESKKDFIAFCREECNFKQFGIPLAIIDELEDNYDKHSSIWWYTRDCFMSRLLNQAVRSQNFHVLIKFGFFIQDLHRKIKQLHKPLADVCIFYRGQGLLHDTFQQLSEMEGGLFFVNTFLSTTRDESVATMYAEASHEDSNLTGVVFKIIVDPAVPTSTQLADLGDESYYLNDEEETLFSMHSVFRIGKITKLKNHLHQVELFLTGDNDKDLQMLSECIHRETQGETGWVQLSKLILNINHLDKSEELLEILLKNSPDADPDKHGYRRHLQGVIKKNKNLVEDALSLFKEALRIYQNSSKCYHIHIATICTEIGSIYHYKQEYSTAIQYYQMALDIQIDLFPRNHSNLQLIYSYLANAYRNLNQCATALEFYERVLNIYKKSQPVSYAYLADIYEDIGEMLYQMERYEIAFKRFRKVSIIRQHRVAHDDDKIATSLVNVSRALEMIFRHHEALKQCQYAYNILKSSGSVNYVELVKICQRIAYLYEMIKDDSNALIFYQESLTYLENSPMRDRISLARTHRSIGRVFERRGEMNASFNSYTLACEFERR</sequence>
<evidence type="ECO:0000313" key="5">
    <source>
        <dbReference type="EMBL" id="CAF0762996.1"/>
    </source>
</evidence>
<dbReference type="PANTHER" id="PTHR45641">
    <property type="entry name" value="TETRATRICOPEPTIDE REPEAT PROTEIN (AFU_ORTHOLOGUE AFUA_6G03870)"/>
    <property type="match status" value="1"/>
</dbReference>
<dbReference type="Gene3D" id="1.25.40.10">
    <property type="entry name" value="Tetratricopeptide repeat domain"/>
    <property type="match status" value="2"/>
</dbReference>
<dbReference type="SMART" id="SM00028">
    <property type="entry name" value="TPR"/>
    <property type="match status" value="5"/>
</dbReference>
<evidence type="ECO:0000256" key="3">
    <source>
        <dbReference type="PROSITE-ProRule" id="PRU00339"/>
    </source>
</evidence>
<feature type="region of interest" description="Disordered" evidence="4">
    <location>
        <begin position="61"/>
        <end position="94"/>
    </location>
</feature>
<accession>A0A813Q702</accession>
<evidence type="ECO:0000313" key="6">
    <source>
        <dbReference type="Proteomes" id="UP000663828"/>
    </source>
</evidence>
<reference evidence="5" key="1">
    <citation type="submission" date="2021-02" db="EMBL/GenBank/DDBJ databases">
        <authorList>
            <person name="Nowell W R."/>
        </authorList>
    </citation>
    <scope>NUCLEOTIDE SEQUENCE</scope>
</reference>
<keyword evidence="6" id="KW-1185">Reference proteome</keyword>
<gene>
    <name evidence="5" type="ORF">XAT740_LOCUS1041</name>
</gene>
<comment type="caution">
    <text evidence="5">The sequence shown here is derived from an EMBL/GenBank/DDBJ whole genome shotgun (WGS) entry which is preliminary data.</text>
</comment>
<keyword evidence="1" id="KW-0677">Repeat</keyword>
<dbReference type="InterPro" id="IPR011990">
    <property type="entry name" value="TPR-like_helical_dom_sf"/>
</dbReference>
<evidence type="ECO:0000256" key="4">
    <source>
        <dbReference type="SAM" id="MobiDB-lite"/>
    </source>
</evidence>
<feature type="compositionally biased region" description="Basic and acidic residues" evidence="4">
    <location>
        <begin position="85"/>
        <end position="94"/>
    </location>
</feature>
<name>A0A813Q702_ADIRI</name>
<dbReference type="PROSITE" id="PS50005">
    <property type="entry name" value="TPR"/>
    <property type="match status" value="1"/>
</dbReference>
<dbReference type="PANTHER" id="PTHR45641:SF19">
    <property type="entry name" value="NEPHROCYSTIN-3"/>
    <property type="match status" value="1"/>
</dbReference>
<dbReference type="Pfam" id="PF13424">
    <property type="entry name" value="TPR_12"/>
    <property type="match status" value="1"/>
</dbReference>
<dbReference type="SUPFAM" id="SSF48452">
    <property type="entry name" value="TPR-like"/>
    <property type="match status" value="2"/>
</dbReference>
<dbReference type="EMBL" id="CAJNOR010000030">
    <property type="protein sequence ID" value="CAF0762996.1"/>
    <property type="molecule type" value="Genomic_DNA"/>
</dbReference>
<dbReference type="AlphaFoldDB" id="A0A813Q702"/>
<keyword evidence="2 3" id="KW-0802">TPR repeat</keyword>
<feature type="repeat" description="TPR" evidence="3">
    <location>
        <begin position="568"/>
        <end position="601"/>
    </location>
</feature>
<evidence type="ECO:0000256" key="2">
    <source>
        <dbReference type="ARBA" id="ARBA00022803"/>
    </source>
</evidence>
<dbReference type="Proteomes" id="UP000663828">
    <property type="component" value="Unassembled WGS sequence"/>
</dbReference>